<dbReference type="SUPFAM" id="SSF52172">
    <property type="entry name" value="CheY-like"/>
    <property type="match status" value="1"/>
</dbReference>
<evidence type="ECO:0000256" key="7">
    <source>
        <dbReference type="ARBA" id="ARBA00022692"/>
    </source>
</evidence>
<comment type="catalytic activity">
    <reaction evidence="1">
        <text>ATP + protein L-histidine = ADP + protein N-phospho-L-histidine.</text>
        <dbReference type="EC" id="2.7.13.3"/>
    </reaction>
</comment>
<dbReference type="PROSITE" id="PS50839">
    <property type="entry name" value="CHASE"/>
    <property type="match status" value="1"/>
</dbReference>
<dbReference type="Gene3D" id="3.30.450.350">
    <property type="entry name" value="CHASE domain"/>
    <property type="match status" value="1"/>
</dbReference>
<evidence type="ECO:0000256" key="11">
    <source>
        <dbReference type="ARBA" id="ARBA00023136"/>
    </source>
</evidence>
<evidence type="ECO:0000259" key="17">
    <source>
        <dbReference type="PROSITE" id="PS50839"/>
    </source>
</evidence>
<evidence type="ECO:0000256" key="8">
    <source>
        <dbReference type="ARBA" id="ARBA00022777"/>
    </source>
</evidence>
<dbReference type="Pfam" id="PF02518">
    <property type="entry name" value="HATPase_c"/>
    <property type="match status" value="1"/>
</dbReference>
<evidence type="ECO:0000256" key="1">
    <source>
        <dbReference type="ARBA" id="ARBA00000085"/>
    </source>
</evidence>
<feature type="transmembrane region" description="Helical" evidence="14">
    <location>
        <begin position="12"/>
        <end position="32"/>
    </location>
</feature>
<evidence type="ECO:0000256" key="2">
    <source>
        <dbReference type="ARBA" id="ARBA00004370"/>
    </source>
</evidence>
<dbReference type="EC" id="2.7.13.3" evidence="3"/>
<evidence type="ECO:0000256" key="5">
    <source>
        <dbReference type="ARBA" id="ARBA00022553"/>
    </source>
</evidence>
<comment type="function">
    <text evidence="12">May play the central regulatory role in sporulation. It may be an element of the effector pathway responsible for the activation of sporulation genes in response to nutritional stress. Spo0A may act in concert with spo0H (a sigma factor) to control the expression of some genes that are critical to the sporulation process.</text>
</comment>
<accession>A0AAE3J5L2</accession>
<evidence type="ECO:0000256" key="3">
    <source>
        <dbReference type="ARBA" id="ARBA00012438"/>
    </source>
</evidence>
<dbReference type="PANTHER" id="PTHR43047">
    <property type="entry name" value="TWO-COMPONENT HISTIDINE PROTEIN KINASE"/>
    <property type="match status" value="1"/>
</dbReference>
<dbReference type="InterPro" id="IPR003594">
    <property type="entry name" value="HATPase_dom"/>
</dbReference>
<dbReference type="InterPro" id="IPR005467">
    <property type="entry name" value="His_kinase_dom"/>
</dbReference>
<proteinExistence type="predicted"/>
<dbReference type="PROSITE" id="PS50110">
    <property type="entry name" value="RESPONSE_REGULATORY"/>
    <property type="match status" value="1"/>
</dbReference>
<sequence length="683" mass="77606">MEKKMKQKTMKLRAVAVFFATLLVTMGCVFLLNQSQEKQARLKAAYTAESTVNMVESQLNKYLVESDLMKNVMESGHDITDEQFNQLAALMQNENEVIEAYEMAKDGIINQIYPLEGNEAAMGLDMLENPERRMEARLARDSKEYTIAGPFELKQGGTGMLLFNPIYFMKEGKETFWGFSLLVINWENFIDEIELDKLEDVGYHYRIWKRTMSTGERFSIAQCQDGGLENTMEVACEVPNDTWYFEIVPQGGWVSTTQAAGGYFLVIALTILVTLGYWQFELRRYRDQVHAEELEKAAKEAQLANEAKTRFLFNMSHDIRTPMNAIIGFSELLEKHMDEKERARDYIQKIRSSSSFLLSLINYVLEMARIESGKATLKREVGYFEELKEALNAVFEPAVSKKGLTYRCELQVEHEYVRCDRTKVREILLNVVSNSIKYTPEGGSVSVWIQEEPCKKEGWGSYRFEITDTGIGMSEEYLPHIFEEFTRERTSTESKVTGTGLGLPIVKALTELMDGSIEVESQVGAGTKIIIRLPFALADGPDPEREKENGRADLAEMLKGKRILIAEDNELNAEIAVTLLEECGLQAEWTRDGEECVETLKKKPEDYYDAVLMDIQMPKMNGYEATKAIRNLPGTRGKIPILAMTANAFDEDRKKALAAGMNGHIAKPFKVETMLEELELALL</sequence>
<evidence type="ECO:0000256" key="13">
    <source>
        <dbReference type="PROSITE-ProRule" id="PRU00169"/>
    </source>
</evidence>
<dbReference type="CDD" id="cd17546">
    <property type="entry name" value="REC_hyHK_CKI1_RcsC-like"/>
    <property type="match status" value="1"/>
</dbReference>
<dbReference type="FunFam" id="3.30.565.10:FF:000006">
    <property type="entry name" value="Sensor histidine kinase WalK"/>
    <property type="match status" value="1"/>
</dbReference>
<feature type="domain" description="Response regulatory" evidence="16">
    <location>
        <begin position="562"/>
        <end position="682"/>
    </location>
</feature>
<keyword evidence="7 14" id="KW-0812">Transmembrane</keyword>
<dbReference type="InterPro" id="IPR011006">
    <property type="entry name" value="CheY-like_superfamily"/>
</dbReference>
<protein>
    <recommendedName>
        <fullName evidence="4">Stage 0 sporulation protein A homolog</fullName>
        <ecNumber evidence="3">2.7.13.3</ecNumber>
    </recommendedName>
</protein>
<organism evidence="18 19">
    <name type="scientific">Fusicatenibacter faecihominis</name>
    <dbReference type="NCBI Taxonomy" id="2881276"/>
    <lineage>
        <taxon>Bacteria</taxon>
        <taxon>Bacillati</taxon>
        <taxon>Bacillota</taxon>
        <taxon>Clostridia</taxon>
        <taxon>Lachnospirales</taxon>
        <taxon>Lachnospiraceae</taxon>
        <taxon>Fusicatenibacter</taxon>
    </lineage>
</organism>
<dbReference type="SMART" id="SM00448">
    <property type="entry name" value="REC"/>
    <property type="match status" value="1"/>
</dbReference>
<keyword evidence="8" id="KW-0418">Kinase</keyword>
<evidence type="ECO:0000256" key="10">
    <source>
        <dbReference type="ARBA" id="ARBA00023012"/>
    </source>
</evidence>
<keyword evidence="6" id="KW-0808">Transferase</keyword>
<keyword evidence="10" id="KW-0902">Two-component regulatory system</keyword>
<dbReference type="InterPro" id="IPR042240">
    <property type="entry name" value="CHASE_sf"/>
</dbReference>
<dbReference type="Pfam" id="PF00072">
    <property type="entry name" value="Response_reg"/>
    <property type="match status" value="1"/>
</dbReference>
<dbReference type="PROSITE" id="PS51257">
    <property type="entry name" value="PROKAR_LIPOPROTEIN"/>
    <property type="match status" value="1"/>
</dbReference>
<dbReference type="Proteomes" id="UP001197875">
    <property type="component" value="Unassembled WGS sequence"/>
</dbReference>
<dbReference type="Gene3D" id="3.30.565.10">
    <property type="entry name" value="Histidine kinase-like ATPase, C-terminal domain"/>
    <property type="match status" value="1"/>
</dbReference>
<dbReference type="CDD" id="cd00082">
    <property type="entry name" value="HisKA"/>
    <property type="match status" value="1"/>
</dbReference>
<dbReference type="SMART" id="SM01079">
    <property type="entry name" value="CHASE"/>
    <property type="match status" value="1"/>
</dbReference>
<dbReference type="Gene3D" id="3.40.50.2300">
    <property type="match status" value="1"/>
</dbReference>
<dbReference type="EMBL" id="JAJEPR010000006">
    <property type="protein sequence ID" value="MCC2189222.1"/>
    <property type="molecule type" value="Genomic_DNA"/>
</dbReference>
<dbReference type="InterPro" id="IPR003661">
    <property type="entry name" value="HisK_dim/P_dom"/>
</dbReference>
<evidence type="ECO:0000259" key="15">
    <source>
        <dbReference type="PROSITE" id="PS50109"/>
    </source>
</evidence>
<dbReference type="Gene3D" id="1.10.287.130">
    <property type="match status" value="1"/>
</dbReference>
<dbReference type="SUPFAM" id="SSF55874">
    <property type="entry name" value="ATPase domain of HSP90 chaperone/DNA topoisomerase II/histidine kinase"/>
    <property type="match status" value="1"/>
</dbReference>
<dbReference type="SMART" id="SM00388">
    <property type="entry name" value="HisKA"/>
    <property type="match status" value="1"/>
</dbReference>
<dbReference type="InterPro" id="IPR036097">
    <property type="entry name" value="HisK_dim/P_sf"/>
</dbReference>
<dbReference type="CDD" id="cd16922">
    <property type="entry name" value="HATPase_EvgS-ArcB-TorS-like"/>
    <property type="match status" value="1"/>
</dbReference>
<evidence type="ECO:0000259" key="16">
    <source>
        <dbReference type="PROSITE" id="PS50110"/>
    </source>
</evidence>
<evidence type="ECO:0000256" key="14">
    <source>
        <dbReference type="SAM" id="Phobius"/>
    </source>
</evidence>
<comment type="subcellular location">
    <subcellularLocation>
        <location evidence="2">Membrane</location>
    </subcellularLocation>
</comment>
<evidence type="ECO:0000256" key="6">
    <source>
        <dbReference type="ARBA" id="ARBA00022679"/>
    </source>
</evidence>
<dbReference type="InterPro" id="IPR006189">
    <property type="entry name" value="CHASE_dom"/>
</dbReference>
<keyword evidence="5 13" id="KW-0597">Phosphoprotein</keyword>
<feature type="modified residue" description="4-aspartylphosphate" evidence="13">
    <location>
        <position position="614"/>
    </location>
</feature>
<dbReference type="GO" id="GO:0000155">
    <property type="term" value="F:phosphorelay sensor kinase activity"/>
    <property type="evidence" value="ECO:0007669"/>
    <property type="project" value="InterPro"/>
</dbReference>
<keyword evidence="19" id="KW-1185">Reference proteome</keyword>
<dbReference type="PROSITE" id="PS50109">
    <property type="entry name" value="HIS_KIN"/>
    <property type="match status" value="1"/>
</dbReference>
<evidence type="ECO:0000313" key="18">
    <source>
        <dbReference type="EMBL" id="MCC2189222.1"/>
    </source>
</evidence>
<dbReference type="Pfam" id="PF00512">
    <property type="entry name" value="HisKA"/>
    <property type="match status" value="1"/>
</dbReference>
<evidence type="ECO:0000256" key="4">
    <source>
        <dbReference type="ARBA" id="ARBA00018672"/>
    </source>
</evidence>
<keyword evidence="9 14" id="KW-1133">Transmembrane helix</keyword>
<evidence type="ECO:0000256" key="9">
    <source>
        <dbReference type="ARBA" id="ARBA00022989"/>
    </source>
</evidence>
<dbReference type="SUPFAM" id="SSF47384">
    <property type="entry name" value="Homodimeric domain of signal transducing histidine kinase"/>
    <property type="match status" value="1"/>
</dbReference>
<dbReference type="AlphaFoldDB" id="A0AAE3J5L2"/>
<keyword evidence="11 14" id="KW-0472">Membrane</keyword>
<reference evidence="18 19" key="1">
    <citation type="submission" date="2021-10" db="EMBL/GenBank/DDBJ databases">
        <title>Anaerobic single-cell dispensing facilitates the cultivation of human gut bacteria.</title>
        <authorList>
            <person name="Afrizal A."/>
        </authorList>
    </citation>
    <scope>NUCLEOTIDE SEQUENCE [LARGE SCALE GENOMIC DNA]</scope>
    <source>
        <strain evidence="18 19">CLA-AA-H277</strain>
    </source>
</reference>
<gene>
    <name evidence="18" type="ORF">LKD71_05235</name>
</gene>
<dbReference type="RefSeq" id="WP_227614631.1">
    <property type="nucleotide sequence ID" value="NZ_JAJEPR010000006.1"/>
</dbReference>
<dbReference type="InterPro" id="IPR001789">
    <property type="entry name" value="Sig_transdc_resp-reg_receiver"/>
</dbReference>
<dbReference type="SMART" id="SM00387">
    <property type="entry name" value="HATPase_c"/>
    <property type="match status" value="1"/>
</dbReference>
<evidence type="ECO:0000256" key="12">
    <source>
        <dbReference type="ARBA" id="ARBA00024867"/>
    </source>
</evidence>
<feature type="domain" description="CHASE" evidence="17">
    <location>
        <begin position="108"/>
        <end position="198"/>
    </location>
</feature>
<comment type="caution">
    <text evidence="18">The sequence shown here is derived from an EMBL/GenBank/DDBJ whole genome shotgun (WGS) entry which is preliminary data.</text>
</comment>
<name>A0AAE3J5L2_9FIRM</name>
<dbReference type="PRINTS" id="PR00344">
    <property type="entry name" value="BCTRLSENSOR"/>
</dbReference>
<dbReference type="InterPro" id="IPR004358">
    <property type="entry name" value="Sig_transdc_His_kin-like_C"/>
</dbReference>
<feature type="domain" description="Histidine kinase" evidence="15">
    <location>
        <begin position="314"/>
        <end position="537"/>
    </location>
</feature>
<dbReference type="GO" id="GO:0016020">
    <property type="term" value="C:membrane"/>
    <property type="evidence" value="ECO:0007669"/>
    <property type="project" value="UniProtKB-SubCell"/>
</dbReference>
<evidence type="ECO:0000313" key="19">
    <source>
        <dbReference type="Proteomes" id="UP001197875"/>
    </source>
</evidence>
<dbReference type="Pfam" id="PF03924">
    <property type="entry name" value="CHASE"/>
    <property type="match status" value="1"/>
</dbReference>
<dbReference type="InterPro" id="IPR036890">
    <property type="entry name" value="HATPase_C_sf"/>
</dbReference>